<dbReference type="SMART" id="SM00248">
    <property type="entry name" value="ANK"/>
    <property type="match status" value="4"/>
</dbReference>
<name>A0AAW6IIY4_BACOV</name>
<evidence type="ECO:0000256" key="1">
    <source>
        <dbReference type="PROSITE-ProRule" id="PRU00023"/>
    </source>
</evidence>
<feature type="repeat" description="ANK" evidence="1">
    <location>
        <begin position="51"/>
        <end position="83"/>
    </location>
</feature>
<dbReference type="AlphaFoldDB" id="A0AAW6IIY4"/>
<dbReference type="InterPro" id="IPR002110">
    <property type="entry name" value="Ankyrin_rpt"/>
</dbReference>
<evidence type="ECO:0008006" key="4">
    <source>
        <dbReference type="Google" id="ProtNLM"/>
    </source>
</evidence>
<dbReference type="PROSITE" id="PS50088">
    <property type="entry name" value="ANK_REPEAT"/>
    <property type="match status" value="1"/>
</dbReference>
<sequence>MKVDKFKPEIYFSHTDYSEITMAKAIYYENKKKVKEYIQSGRIDVNKPGASGFTYLLYAIFLERYDIVRVLLELGADPNQLSVVKHPDGSMEKLTPLVCVCRNHWYSIKYIKLLVEKGANVNDTIVSPPLVTCIMNSGKDQKKVRYLIENGANINLVFGDYTPMQHAVLGGRLDLVDLLWSYGANPLYIGKRGNSLAYMVQKIVNKNLGTPKYVNHAREIMERLEKLGVQFPVSLRPVKNVEEKTDSTTTDPCQNQTDTNKVEWNWM</sequence>
<dbReference type="InterPro" id="IPR036770">
    <property type="entry name" value="Ankyrin_rpt-contain_sf"/>
</dbReference>
<accession>A0AAW6IIY4</accession>
<dbReference type="PANTHER" id="PTHR46224">
    <property type="entry name" value="ANKYRIN REPEAT FAMILY PROTEIN"/>
    <property type="match status" value="1"/>
</dbReference>
<dbReference type="Pfam" id="PF13637">
    <property type="entry name" value="Ank_4"/>
    <property type="match status" value="1"/>
</dbReference>
<organism evidence="2 3">
    <name type="scientific">Bacteroides ovatus</name>
    <dbReference type="NCBI Taxonomy" id="28116"/>
    <lineage>
        <taxon>Bacteria</taxon>
        <taxon>Pseudomonadati</taxon>
        <taxon>Bacteroidota</taxon>
        <taxon>Bacteroidia</taxon>
        <taxon>Bacteroidales</taxon>
        <taxon>Bacteroidaceae</taxon>
        <taxon>Bacteroides</taxon>
    </lineage>
</organism>
<dbReference type="Pfam" id="PF13606">
    <property type="entry name" value="Ank_3"/>
    <property type="match status" value="1"/>
</dbReference>
<dbReference type="RefSeq" id="WP_270601018.1">
    <property type="nucleotide sequence ID" value="NZ_JAQFDJ010000023.1"/>
</dbReference>
<dbReference type="Proteomes" id="UP001215078">
    <property type="component" value="Unassembled WGS sequence"/>
</dbReference>
<keyword evidence="1" id="KW-0040">ANK repeat</keyword>
<dbReference type="PANTHER" id="PTHR46224:SF64">
    <property type="entry name" value="IQ MOTIF AND ANKYRIN REPEAT DOMAIN-CONTAINING PROTEIN 1"/>
    <property type="match status" value="1"/>
</dbReference>
<evidence type="ECO:0000313" key="3">
    <source>
        <dbReference type="Proteomes" id="UP001215078"/>
    </source>
</evidence>
<gene>
    <name evidence="2" type="ORF">PQ628_15360</name>
</gene>
<dbReference type="SUPFAM" id="SSF48403">
    <property type="entry name" value="Ankyrin repeat"/>
    <property type="match status" value="1"/>
</dbReference>
<comment type="caution">
    <text evidence="2">The sequence shown here is derived from an EMBL/GenBank/DDBJ whole genome shotgun (WGS) entry which is preliminary data.</text>
</comment>
<reference evidence="2" key="1">
    <citation type="submission" date="2022-10" db="EMBL/GenBank/DDBJ databases">
        <title>Human gut microbiome strain richness.</title>
        <authorList>
            <person name="Chen-Liaw A."/>
        </authorList>
    </citation>
    <scope>NUCLEOTIDE SEQUENCE</scope>
    <source>
        <strain evidence="2">RTP21484st1_H8_RTP21484_190118</strain>
    </source>
</reference>
<protein>
    <recommendedName>
        <fullName evidence="4">Ankyrin repeat domain-containing protein</fullName>
    </recommendedName>
</protein>
<evidence type="ECO:0000313" key="2">
    <source>
        <dbReference type="EMBL" id="MDC7959585.1"/>
    </source>
</evidence>
<proteinExistence type="predicted"/>
<dbReference type="EMBL" id="JAQQPO010000018">
    <property type="protein sequence ID" value="MDC7959585.1"/>
    <property type="molecule type" value="Genomic_DNA"/>
</dbReference>
<dbReference type="InterPro" id="IPR051616">
    <property type="entry name" value="Cul2-RING_E3_ligase_SR"/>
</dbReference>
<dbReference type="PROSITE" id="PS50297">
    <property type="entry name" value="ANK_REP_REGION"/>
    <property type="match status" value="1"/>
</dbReference>
<dbReference type="Gene3D" id="1.25.40.20">
    <property type="entry name" value="Ankyrin repeat-containing domain"/>
    <property type="match status" value="1"/>
</dbReference>